<dbReference type="InterPro" id="IPR012337">
    <property type="entry name" value="RNaseH-like_sf"/>
</dbReference>
<dbReference type="PANTHER" id="PTHR47723:SF13">
    <property type="entry name" value="PUTATIVE-RELATED"/>
    <property type="match status" value="1"/>
</dbReference>
<feature type="domain" description="RNase H type-1" evidence="1">
    <location>
        <begin position="40"/>
        <end position="160"/>
    </location>
</feature>
<name>A0A6A2YEE3_HIBSY</name>
<dbReference type="CDD" id="cd06222">
    <property type="entry name" value="RNase_H_like"/>
    <property type="match status" value="1"/>
</dbReference>
<sequence>MSRKTRVASAHKVSMQNQVCRENRTNAKWFRPPTGWFKINADGSRHPSSGLSACAGVILDSNGKWINGFSTALGQCSVLDAELWGLCESLSRAWDLGLRRIVIETNCAEAATILRQGVCMDRISHLAPHLCALLLREWNLKISQTVRENNAVTDMLAKYAWRLPFGVHCFNSPPLWIQPLLESNMVVGFSS</sequence>
<accession>A0A6A2YEE3</accession>
<dbReference type="PANTHER" id="PTHR47723">
    <property type="entry name" value="OS05G0353850 PROTEIN"/>
    <property type="match status" value="1"/>
</dbReference>
<organism evidence="2 3">
    <name type="scientific">Hibiscus syriacus</name>
    <name type="common">Rose of Sharon</name>
    <dbReference type="NCBI Taxonomy" id="106335"/>
    <lineage>
        <taxon>Eukaryota</taxon>
        <taxon>Viridiplantae</taxon>
        <taxon>Streptophyta</taxon>
        <taxon>Embryophyta</taxon>
        <taxon>Tracheophyta</taxon>
        <taxon>Spermatophyta</taxon>
        <taxon>Magnoliopsida</taxon>
        <taxon>eudicotyledons</taxon>
        <taxon>Gunneridae</taxon>
        <taxon>Pentapetalae</taxon>
        <taxon>rosids</taxon>
        <taxon>malvids</taxon>
        <taxon>Malvales</taxon>
        <taxon>Malvaceae</taxon>
        <taxon>Malvoideae</taxon>
        <taxon>Hibiscus</taxon>
    </lineage>
</organism>
<dbReference type="Proteomes" id="UP000436088">
    <property type="component" value="Unassembled WGS sequence"/>
</dbReference>
<protein>
    <recommendedName>
        <fullName evidence="1">RNase H type-1 domain-containing protein</fullName>
    </recommendedName>
</protein>
<evidence type="ECO:0000313" key="2">
    <source>
        <dbReference type="EMBL" id="KAE8671154.1"/>
    </source>
</evidence>
<keyword evidence="3" id="KW-1185">Reference proteome</keyword>
<dbReference type="GO" id="GO:0003676">
    <property type="term" value="F:nucleic acid binding"/>
    <property type="evidence" value="ECO:0007669"/>
    <property type="project" value="InterPro"/>
</dbReference>
<dbReference type="GO" id="GO:0004523">
    <property type="term" value="F:RNA-DNA hybrid ribonuclease activity"/>
    <property type="evidence" value="ECO:0007669"/>
    <property type="project" value="InterPro"/>
</dbReference>
<dbReference type="InterPro" id="IPR002156">
    <property type="entry name" value="RNaseH_domain"/>
</dbReference>
<gene>
    <name evidence="2" type="ORF">F3Y22_tig00111990pilonHSYRG00043</name>
</gene>
<dbReference type="InterPro" id="IPR036397">
    <property type="entry name" value="RNaseH_sf"/>
</dbReference>
<dbReference type="Gene3D" id="3.30.420.10">
    <property type="entry name" value="Ribonuclease H-like superfamily/Ribonuclease H"/>
    <property type="match status" value="1"/>
</dbReference>
<dbReference type="SUPFAM" id="SSF53098">
    <property type="entry name" value="Ribonuclease H-like"/>
    <property type="match status" value="1"/>
</dbReference>
<dbReference type="AlphaFoldDB" id="A0A6A2YEE3"/>
<proteinExistence type="predicted"/>
<dbReference type="InterPro" id="IPR053151">
    <property type="entry name" value="RNase_H-like"/>
</dbReference>
<dbReference type="EMBL" id="VEPZ02001480">
    <property type="protein sequence ID" value="KAE8671154.1"/>
    <property type="molecule type" value="Genomic_DNA"/>
</dbReference>
<reference evidence="2" key="1">
    <citation type="submission" date="2019-09" db="EMBL/GenBank/DDBJ databases">
        <title>Draft genome information of white flower Hibiscus syriacus.</title>
        <authorList>
            <person name="Kim Y.-M."/>
        </authorList>
    </citation>
    <scope>NUCLEOTIDE SEQUENCE [LARGE SCALE GENOMIC DNA]</scope>
    <source>
        <strain evidence="2">YM2019G1</strain>
    </source>
</reference>
<dbReference type="Pfam" id="PF13456">
    <property type="entry name" value="RVT_3"/>
    <property type="match status" value="1"/>
</dbReference>
<evidence type="ECO:0000313" key="3">
    <source>
        <dbReference type="Proteomes" id="UP000436088"/>
    </source>
</evidence>
<comment type="caution">
    <text evidence="2">The sequence shown here is derived from an EMBL/GenBank/DDBJ whole genome shotgun (WGS) entry which is preliminary data.</text>
</comment>
<dbReference type="InterPro" id="IPR044730">
    <property type="entry name" value="RNase_H-like_dom_plant"/>
</dbReference>
<evidence type="ECO:0000259" key="1">
    <source>
        <dbReference type="Pfam" id="PF13456"/>
    </source>
</evidence>